<dbReference type="VEuPathDB" id="VectorBase:GPPI000527"/>
<proteinExistence type="predicted"/>
<sequence>MKRQRQKKVDSNQIEGANEFSTDWEIEKYHQDFEPDDHWQLKRRFIEMHKKNFPEDKLVCLAQVFTNMEFMGCKYPAETMRMVAELSKDVAKNFRAERANRLKRTFVTASDAAEARAKGRRKT</sequence>
<dbReference type="STRING" id="67801.A0A1B0AL29"/>
<keyword evidence="3" id="KW-1185">Reference proteome</keyword>
<reference evidence="3" key="1">
    <citation type="submission" date="2015-01" db="EMBL/GenBank/DDBJ databases">
        <authorList>
            <person name="Aksoy S."/>
            <person name="Warren W."/>
            <person name="Wilson R.K."/>
        </authorList>
    </citation>
    <scope>NUCLEOTIDE SEQUENCE [LARGE SCALE GENOMIC DNA]</scope>
    <source>
        <strain evidence="3">IAEA</strain>
    </source>
</reference>
<reference evidence="2" key="2">
    <citation type="submission" date="2020-05" db="UniProtKB">
        <authorList>
            <consortium name="EnsemblMetazoa"/>
        </authorList>
    </citation>
    <scope>IDENTIFICATION</scope>
    <source>
        <strain evidence="2">IAEA</strain>
    </source>
</reference>
<accession>A0A1B0AL29</accession>
<dbReference type="PANTHER" id="PTHR48430:SF1">
    <property type="entry name" value="PARTNER OF XRN-2 PROTEIN 1"/>
    <property type="match status" value="1"/>
</dbReference>
<name>A0A1B0AL29_9MUSC</name>
<protein>
    <recommendedName>
        <fullName evidence="1">XRN2-binding (XTBD) domain-containing protein</fullName>
    </recommendedName>
</protein>
<feature type="domain" description="XRN2-binding (XTBD)" evidence="1">
    <location>
        <begin position="26"/>
        <end position="110"/>
    </location>
</feature>
<dbReference type="Pfam" id="PF11952">
    <property type="entry name" value="XTBD"/>
    <property type="match status" value="1"/>
</dbReference>
<evidence type="ECO:0000259" key="1">
    <source>
        <dbReference type="PROSITE" id="PS51827"/>
    </source>
</evidence>
<dbReference type="Proteomes" id="UP000092460">
    <property type="component" value="Unassembled WGS sequence"/>
</dbReference>
<dbReference type="EnsemblMetazoa" id="GPPI000527-RA">
    <property type="protein sequence ID" value="GPPI000527-PA"/>
    <property type="gene ID" value="GPPI000527"/>
</dbReference>
<dbReference type="EMBL" id="JXJN01029743">
    <property type="status" value="NOT_ANNOTATED_CDS"/>
    <property type="molecule type" value="Genomic_DNA"/>
</dbReference>
<evidence type="ECO:0000313" key="2">
    <source>
        <dbReference type="EnsemblMetazoa" id="GPPI000527-PA"/>
    </source>
</evidence>
<dbReference type="PANTHER" id="PTHR48430">
    <property type="entry name" value="PARTNER OF XRN-2 PROTEIN 1"/>
    <property type="match status" value="1"/>
</dbReference>
<organism evidence="2 3">
    <name type="scientific">Glossina palpalis gambiensis</name>
    <dbReference type="NCBI Taxonomy" id="67801"/>
    <lineage>
        <taxon>Eukaryota</taxon>
        <taxon>Metazoa</taxon>
        <taxon>Ecdysozoa</taxon>
        <taxon>Arthropoda</taxon>
        <taxon>Hexapoda</taxon>
        <taxon>Insecta</taxon>
        <taxon>Pterygota</taxon>
        <taxon>Neoptera</taxon>
        <taxon>Endopterygota</taxon>
        <taxon>Diptera</taxon>
        <taxon>Brachycera</taxon>
        <taxon>Muscomorpha</taxon>
        <taxon>Hippoboscoidea</taxon>
        <taxon>Glossinidae</taxon>
        <taxon>Glossina</taxon>
    </lineage>
</organism>
<dbReference type="InterPro" id="IPR021859">
    <property type="entry name" value="XTBD"/>
</dbReference>
<dbReference type="PROSITE" id="PS51827">
    <property type="entry name" value="XTBD"/>
    <property type="match status" value="1"/>
</dbReference>
<dbReference type="AlphaFoldDB" id="A0A1B0AL29"/>
<evidence type="ECO:0000313" key="3">
    <source>
        <dbReference type="Proteomes" id="UP000092460"/>
    </source>
</evidence>